<dbReference type="AlphaFoldDB" id="A0A926NLN1"/>
<sequence>MMFEIKKIKAKDTYPLRMKVLSSNSTLEDCQYKGDLEESSLHVGAFAEDRVIGVASFFKQAHEKVHGKNMYRLRGIAIDPEHRNQLRGQTLVLFGENLLRQADTELVWCTTGINNIEYYQHLGFKESEHIYNNGDKGLYVLMYKHL</sequence>
<accession>A0A926NLN1</accession>
<evidence type="ECO:0000259" key="1">
    <source>
        <dbReference type="PROSITE" id="PS51186"/>
    </source>
</evidence>
<dbReference type="InterPro" id="IPR016181">
    <property type="entry name" value="Acyl_CoA_acyltransferase"/>
</dbReference>
<comment type="caution">
    <text evidence="2">The sequence shown here is derived from an EMBL/GenBank/DDBJ whole genome shotgun (WGS) entry which is preliminary data.</text>
</comment>
<name>A0A926NLN1_9BACI</name>
<dbReference type="InterPro" id="IPR000182">
    <property type="entry name" value="GNAT_dom"/>
</dbReference>
<dbReference type="RefSeq" id="WP_191157813.1">
    <property type="nucleotide sequence ID" value="NZ_JACXAI010000008.1"/>
</dbReference>
<feature type="domain" description="N-acetyltransferase" evidence="1">
    <location>
        <begin position="3"/>
        <end position="146"/>
    </location>
</feature>
<proteinExistence type="predicted"/>
<dbReference type="CDD" id="cd04301">
    <property type="entry name" value="NAT_SF"/>
    <property type="match status" value="1"/>
</dbReference>
<organism evidence="2 3">
    <name type="scientific">Metabacillus arenae</name>
    <dbReference type="NCBI Taxonomy" id="2771434"/>
    <lineage>
        <taxon>Bacteria</taxon>
        <taxon>Bacillati</taxon>
        <taxon>Bacillota</taxon>
        <taxon>Bacilli</taxon>
        <taxon>Bacillales</taxon>
        <taxon>Bacillaceae</taxon>
        <taxon>Metabacillus</taxon>
    </lineage>
</organism>
<dbReference type="GO" id="GO:0016747">
    <property type="term" value="F:acyltransferase activity, transferring groups other than amino-acyl groups"/>
    <property type="evidence" value="ECO:0007669"/>
    <property type="project" value="InterPro"/>
</dbReference>
<reference evidence="2" key="1">
    <citation type="submission" date="2020-09" db="EMBL/GenBank/DDBJ databases">
        <title>A novel bacterium of genus Bacillus, isolated from South China Sea.</title>
        <authorList>
            <person name="Huang H."/>
            <person name="Mo K."/>
            <person name="Hu Y."/>
        </authorList>
    </citation>
    <scope>NUCLEOTIDE SEQUENCE</scope>
    <source>
        <strain evidence="2">IB182487</strain>
    </source>
</reference>
<evidence type="ECO:0000313" key="3">
    <source>
        <dbReference type="Proteomes" id="UP000626844"/>
    </source>
</evidence>
<keyword evidence="3" id="KW-1185">Reference proteome</keyword>
<protein>
    <submittedName>
        <fullName evidence="2">GNAT family N-acetyltransferase</fullName>
    </submittedName>
</protein>
<dbReference type="Pfam" id="PF00583">
    <property type="entry name" value="Acetyltransf_1"/>
    <property type="match status" value="1"/>
</dbReference>
<dbReference type="Proteomes" id="UP000626844">
    <property type="component" value="Unassembled WGS sequence"/>
</dbReference>
<dbReference type="EMBL" id="JACXAI010000008">
    <property type="protein sequence ID" value="MBD1380307.1"/>
    <property type="molecule type" value="Genomic_DNA"/>
</dbReference>
<dbReference type="SUPFAM" id="SSF55729">
    <property type="entry name" value="Acyl-CoA N-acyltransferases (Nat)"/>
    <property type="match status" value="1"/>
</dbReference>
<evidence type="ECO:0000313" key="2">
    <source>
        <dbReference type="EMBL" id="MBD1380307.1"/>
    </source>
</evidence>
<dbReference type="Gene3D" id="3.40.630.30">
    <property type="match status" value="1"/>
</dbReference>
<dbReference type="PROSITE" id="PS51186">
    <property type="entry name" value="GNAT"/>
    <property type="match status" value="1"/>
</dbReference>
<gene>
    <name evidence="2" type="ORF">IC621_08700</name>
</gene>